<sequence>MGYANIIYLTCFFLSRLGSNNVYLVCLTELRFNKISEYLLSGPVCRNFFMHLVGKQLVGLFRRVFLFTNKLPRQVIRDGNWPYFVLGKLLNLICSFCFLFRTNSV</sequence>
<dbReference type="AlphaFoldDB" id="A0A8D9AGI7"/>
<name>A0A8D9AGI7_9HEMI</name>
<dbReference type="EMBL" id="HBUF01568107">
    <property type="protein sequence ID" value="CAG6765411.1"/>
    <property type="molecule type" value="Transcribed_RNA"/>
</dbReference>
<accession>A0A8D9AGI7</accession>
<organism evidence="1">
    <name type="scientific">Cacopsylla melanoneura</name>
    <dbReference type="NCBI Taxonomy" id="428564"/>
    <lineage>
        <taxon>Eukaryota</taxon>
        <taxon>Metazoa</taxon>
        <taxon>Ecdysozoa</taxon>
        <taxon>Arthropoda</taxon>
        <taxon>Hexapoda</taxon>
        <taxon>Insecta</taxon>
        <taxon>Pterygota</taxon>
        <taxon>Neoptera</taxon>
        <taxon>Paraneoptera</taxon>
        <taxon>Hemiptera</taxon>
        <taxon>Sternorrhyncha</taxon>
        <taxon>Psylloidea</taxon>
        <taxon>Psyllidae</taxon>
        <taxon>Psyllinae</taxon>
        <taxon>Cacopsylla</taxon>
    </lineage>
</organism>
<proteinExistence type="predicted"/>
<protein>
    <submittedName>
        <fullName evidence="1">Uncharacterized protein</fullName>
    </submittedName>
</protein>
<dbReference type="EMBL" id="HBUF01568106">
    <property type="protein sequence ID" value="CAG6765410.1"/>
    <property type="molecule type" value="Transcribed_RNA"/>
</dbReference>
<reference evidence="1" key="1">
    <citation type="submission" date="2021-05" db="EMBL/GenBank/DDBJ databases">
        <authorList>
            <person name="Alioto T."/>
            <person name="Alioto T."/>
            <person name="Gomez Garrido J."/>
        </authorList>
    </citation>
    <scope>NUCLEOTIDE SEQUENCE</scope>
</reference>
<evidence type="ECO:0000313" key="1">
    <source>
        <dbReference type="EMBL" id="CAG6765410.1"/>
    </source>
</evidence>